<gene>
    <name evidence="1" type="ORF">ABT384_35875</name>
</gene>
<sequence>MGRALWLASNARAGRSIGWWAWVFWAVDDIPDSAQRLREALVAALKRRLVSRSTLPNISHRALSELDARLLLGGAADIGLCHARRTCTKATVVLKALMRRAPEAPMIMTLLMTMPEWATDPDRCLSFPDNMLVACHMPPGFPGCGTEA</sequence>
<organism evidence="1 2">
    <name type="scientific">Streptomyces lanatus</name>
    <dbReference type="NCBI Taxonomy" id="66900"/>
    <lineage>
        <taxon>Bacteria</taxon>
        <taxon>Bacillati</taxon>
        <taxon>Actinomycetota</taxon>
        <taxon>Actinomycetes</taxon>
        <taxon>Kitasatosporales</taxon>
        <taxon>Streptomycetaceae</taxon>
        <taxon>Streptomyces</taxon>
    </lineage>
</organism>
<dbReference type="Proteomes" id="UP001486207">
    <property type="component" value="Unassembled WGS sequence"/>
</dbReference>
<comment type="caution">
    <text evidence="1">The sequence shown here is derived from an EMBL/GenBank/DDBJ whole genome shotgun (WGS) entry which is preliminary data.</text>
</comment>
<protein>
    <submittedName>
        <fullName evidence="1">Uncharacterized protein</fullName>
    </submittedName>
</protein>
<accession>A0ABV1Y2Z8</accession>
<dbReference type="RefSeq" id="WP_190074737.1">
    <property type="nucleotide sequence ID" value="NZ_BNBM01000020.1"/>
</dbReference>
<reference evidence="1 2" key="1">
    <citation type="submission" date="2024-06" db="EMBL/GenBank/DDBJ databases">
        <title>The Natural Products Discovery Center: Release of the First 8490 Sequenced Strains for Exploring Actinobacteria Biosynthetic Diversity.</title>
        <authorList>
            <person name="Kalkreuter E."/>
            <person name="Kautsar S.A."/>
            <person name="Yang D."/>
            <person name="Bader C.D."/>
            <person name="Teijaro C.N."/>
            <person name="Fluegel L."/>
            <person name="Davis C.M."/>
            <person name="Simpson J.R."/>
            <person name="Lauterbach L."/>
            <person name="Steele A.D."/>
            <person name="Gui C."/>
            <person name="Meng S."/>
            <person name="Li G."/>
            <person name="Viehrig K."/>
            <person name="Ye F."/>
            <person name="Su P."/>
            <person name="Kiefer A.F."/>
            <person name="Nichols A."/>
            <person name="Cepeda A.J."/>
            <person name="Yan W."/>
            <person name="Fan B."/>
            <person name="Jiang Y."/>
            <person name="Adhikari A."/>
            <person name="Zheng C.-J."/>
            <person name="Schuster L."/>
            <person name="Cowan T.M."/>
            <person name="Smanski M.J."/>
            <person name="Chevrette M.G."/>
            <person name="De Carvalho L.P.S."/>
            <person name="Shen B."/>
        </authorList>
    </citation>
    <scope>NUCLEOTIDE SEQUENCE [LARGE SCALE GENOMIC DNA]</scope>
    <source>
        <strain evidence="1 2">NPDC000155</strain>
    </source>
</reference>
<proteinExistence type="predicted"/>
<keyword evidence="2" id="KW-1185">Reference proteome</keyword>
<evidence type="ECO:0000313" key="1">
    <source>
        <dbReference type="EMBL" id="MER7378010.1"/>
    </source>
</evidence>
<name>A0ABV1Y2Z8_9ACTN</name>
<evidence type="ECO:0000313" key="2">
    <source>
        <dbReference type="Proteomes" id="UP001486207"/>
    </source>
</evidence>
<dbReference type="EMBL" id="JBEPFB010000021">
    <property type="protein sequence ID" value="MER7378010.1"/>
    <property type="molecule type" value="Genomic_DNA"/>
</dbReference>